<dbReference type="Pfam" id="PF00701">
    <property type="entry name" value="DHDPS"/>
    <property type="match status" value="2"/>
</dbReference>
<evidence type="ECO:0000313" key="2">
    <source>
        <dbReference type="EMBL" id="PNY24251.1"/>
    </source>
</evidence>
<keyword evidence="3" id="KW-1185">Reference proteome</keyword>
<dbReference type="PANTHER" id="PTHR12128:SF66">
    <property type="entry name" value="4-HYDROXY-2-OXOGLUTARATE ALDOLASE, MITOCHONDRIAL"/>
    <property type="match status" value="1"/>
</dbReference>
<proteinExistence type="predicted"/>
<dbReference type="CDD" id="cd00408">
    <property type="entry name" value="DHDPS-like"/>
    <property type="match status" value="1"/>
</dbReference>
<reference evidence="2 3" key="1">
    <citation type="submission" date="2017-08" db="EMBL/GenBank/DDBJ databases">
        <title>Harnessing the power of phylogenomics to disentangle the directionality and signatures of interkingdom host jumping in the parasitic fungal genus Tolypocladium.</title>
        <authorList>
            <person name="Quandt C.A."/>
            <person name="Patterson W."/>
            <person name="Spatafora J.W."/>
        </authorList>
    </citation>
    <scope>NUCLEOTIDE SEQUENCE [LARGE SCALE GENOMIC DNA]</scope>
    <source>
        <strain evidence="2 3">CBS 113982</strain>
    </source>
</reference>
<organism evidence="2 3">
    <name type="scientific">Tolypocladium capitatum</name>
    <dbReference type="NCBI Taxonomy" id="45235"/>
    <lineage>
        <taxon>Eukaryota</taxon>
        <taxon>Fungi</taxon>
        <taxon>Dikarya</taxon>
        <taxon>Ascomycota</taxon>
        <taxon>Pezizomycotina</taxon>
        <taxon>Sordariomycetes</taxon>
        <taxon>Hypocreomycetidae</taxon>
        <taxon>Hypocreales</taxon>
        <taxon>Ophiocordycipitaceae</taxon>
        <taxon>Tolypocladium</taxon>
    </lineage>
</organism>
<dbReference type="OrthoDB" id="191315at2759"/>
<evidence type="ECO:0000256" key="1">
    <source>
        <dbReference type="ARBA" id="ARBA00023239"/>
    </source>
</evidence>
<dbReference type="AlphaFoldDB" id="A0A2K3Q9S7"/>
<dbReference type="InterPro" id="IPR013785">
    <property type="entry name" value="Aldolase_TIM"/>
</dbReference>
<name>A0A2K3Q9S7_9HYPO</name>
<dbReference type="PRINTS" id="PR00146">
    <property type="entry name" value="DHPICSNTHASE"/>
</dbReference>
<dbReference type="GO" id="GO:0008840">
    <property type="term" value="F:4-hydroxy-tetrahydrodipicolinate synthase activity"/>
    <property type="evidence" value="ECO:0007669"/>
    <property type="project" value="TreeGrafter"/>
</dbReference>
<keyword evidence="1" id="KW-0456">Lyase</keyword>
<dbReference type="SMART" id="SM01130">
    <property type="entry name" value="DHDPS"/>
    <property type="match status" value="1"/>
</dbReference>
<protein>
    <submittedName>
        <fullName evidence="2">L-threo-3-deoxy-hexylosonate aldolase</fullName>
    </submittedName>
</protein>
<dbReference type="Gene3D" id="3.20.20.70">
    <property type="entry name" value="Aldolase class I"/>
    <property type="match status" value="1"/>
</dbReference>
<dbReference type="SUPFAM" id="SSF51569">
    <property type="entry name" value="Aldolase"/>
    <property type="match status" value="2"/>
</dbReference>
<dbReference type="InterPro" id="IPR002220">
    <property type="entry name" value="DapA-like"/>
</dbReference>
<dbReference type="Proteomes" id="UP000236621">
    <property type="component" value="Unassembled WGS sequence"/>
</dbReference>
<dbReference type="EMBL" id="NRSZ01000931">
    <property type="protein sequence ID" value="PNY24251.1"/>
    <property type="molecule type" value="Genomic_DNA"/>
</dbReference>
<sequence>MATPCPPRGIYVPAVAFFNEDETLNLDAIKAHLTRIAKAGVDGLVIQGSNGEAMHLDHAERQEVLRLARAVLQEHGKPGAVMVAGGGAQSTRESIQLCKEAKEAGADYALVLSPSYWGEFIYEHRCGLSNAAVRANMASEAPSMVTHTWMAVGAMQKPAIYKFFDDVATASPIPILLYNFPGVTAGIDLDSDMIINLAAANPKVVGCKLTCGNMGKLQRVAHDPRIRRPFAAFAGKTDFMLHGLVGGSHGVIAAAANMFPKAHVHMLRLYDEGKLKQAQELQTRFSRADWALVQLGAAGLKAALDRYYGYGAGRSRRPLGFVESSRFEGETDAVLRDLVDFENSLPDIRTTESEPEMTQA</sequence>
<comment type="caution">
    <text evidence="2">The sequence shown here is derived from an EMBL/GenBank/DDBJ whole genome shotgun (WGS) entry which is preliminary data.</text>
</comment>
<gene>
    <name evidence="2" type="ORF">TCAP_05803</name>
</gene>
<accession>A0A2K3Q9S7</accession>
<dbReference type="STRING" id="45235.A0A2K3Q9S7"/>
<evidence type="ECO:0000313" key="3">
    <source>
        <dbReference type="Proteomes" id="UP000236621"/>
    </source>
</evidence>
<dbReference type="PANTHER" id="PTHR12128">
    <property type="entry name" value="DIHYDRODIPICOLINATE SYNTHASE"/>
    <property type="match status" value="1"/>
</dbReference>